<organism evidence="1 2">
    <name type="scientific">Tritrichomonas musculus</name>
    <dbReference type="NCBI Taxonomy" id="1915356"/>
    <lineage>
        <taxon>Eukaryota</taxon>
        <taxon>Metamonada</taxon>
        <taxon>Parabasalia</taxon>
        <taxon>Tritrichomonadida</taxon>
        <taxon>Tritrichomonadidae</taxon>
        <taxon>Tritrichomonas</taxon>
    </lineage>
</organism>
<dbReference type="EMBL" id="JAPFFF010000006">
    <property type="protein sequence ID" value="KAK8887364.1"/>
    <property type="molecule type" value="Genomic_DNA"/>
</dbReference>
<evidence type="ECO:0000313" key="1">
    <source>
        <dbReference type="EMBL" id="KAK8887364.1"/>
    </source>
</evidence>
<name>A0ABR2K8H4_9EUKA</name>
<accession>A0ABR2K8H4</accession>
<dbReference type="Proteomes" id="UP001470230">
    <property type="component" value="Unassembled WGS sequence"/>
</dbReference>
<gene>
    <name evidence="1" type="ORF">M9Y10_038404</name>
</gene>
<reference evidence="1 2" key="1">
    <citation type="submission" date="2024-04" db="EMBL/GenBank/DDBJ databases">
        <title>Tritrichomonas musculus Genome.</title>
        <authorList>
            <person name="Alves-Ferreira E."/>
            <person name="Grigg M."/>
            <person name="Lorenzi H."/>
            <person name="Galac M."/>
        </authorList>
    </citation>
    <scope>NUCLEOTIDE SEQUENCE [LARGE SCALE GENOMIC DNA]</scope>
    <source>
        <strain evidence="1 2">EAF2021</strain>
    </source>
</reference>
<sequence>MSNFEGFEYNQSKKLEYIPPVKSAEDERISKIDNTLEEVIYNNKHKNKRQTEDQSDEWHGGDYDYDYRLKDDRRVHYVTLRVPRNEIEKLCSSLNINTKGYFVKMEAVLTKRHH</sequence>
<keyword evidence="2" id="KW-1185">Reference proteome</keyword>
<proteinExistence type="predicted"/>
<protein>
    <submittedName>
        <fullName evidence="1">Uncharacterized protein</fullName>
    </submittedName>
</protein>
<evidence type="ECO:0000313" key="2">
    <source>
        <dbReference type="Proteomes" id="UP001470230"/>
    </source>
</evidence>
<comment type="caution">
    <text evidence="1">The sequence shown here is derived from an EMBL/GenBank/DDBJ whole genome shotgun (WGS) entry which is preliminary data.</text>
</comment>